<evidence type="ECO:0000256" key="1">
    <source>
        <dbReference type="SAM" id="MobiDB-lite"/>
    </source>
</evidence>
<proteinExistence type="predicted"/>
<feature type="region of interest" description="Disordered" evidence="1">
    <location>
        <begin position="1"/>
        <end position="28"/>
    </location>
</feature>
<evidence type="ECO:0000313" key="2">
    <source>
        <dbReference type="EMBL" id="RAL38780.1"/>
    </source>
</evidence>
<name>A0A328D1D4_9ASTE</name>
<evidence type="ECO:0000313" key="3">
    <source>
        <dbReference type="Proteomes" id="UP000249390"/>
    </source>
</evidence>
<organism evidence="2 3">
    <name type="scientific">Cuscuta australis</name>
    <dbReference type="NCBI Taxonomy" id="267555"/>
    <lineage>
        <taxon>Eukaryota</taxon>
        <taxon>Viridiplantae</taxon>
        <taxon>Streptophyta</taxon>
        <taxon>Embryophyta</taxon>
        <taxon>Tracheophyta</taxon>
        <taxon>Spermatophyta</taxon>
        <taxon>Magnoliopsida</taxon>
        <taxon>eudicotyledons</taxon>
        <taxon>Gunneridae</taxon>
        <taxon>Pentapetalae</taxon>
        <taxon>asterids</taxon>
        <taxon>lamiids</taxon>
        <taxon>Solanales</taxon>
        <taxon>Convolvulaceae</taxon>
        <taxon>Cuscuteae</taxon>
        <taxon>Cuscuta</taxon>
        <taxon>Cuscuta subgen. Grammica</taxon>
        <taxon>Cuscuta sect. Cleistogrammica</taxon>
    </lineage>
</organism>
<gene>
    <name evidence="2" type="ORF">DM860_013461</name>
</gene>
<dbReference type="EMBL" id="NQVE01000206">
    <property type="protein sequence ID" value="RAL38780.1"/>
    <property type="molecule type" value="Genomic_DNA"/>
</dbReference>
<comment type="caution">
    <text evidence="2">The sequence shown here is derived from an EMBL/GenBank/DDBJ whole genome shotgun (WGS) entry which is preliminary data.</text>
</comment>
<keyword evidence="3" id="KW-1185">Reference proteome</keyword>
<sequence length="129" mass="14479">MLSEQLQRGNKTRRTTTQSTPAAPLHHHCKKRGRESVVVLSALAAPSQSRNPMILDRPPSIVTDSQRLNKSPMTPVINSLQFSRLIQHLTLAPILNLHELDFVLKTRADFSIIHASGKTLILELILRFT</sequence>
<feature type="compositionally biased region" description="Polar residues" evidence="1">
    <location>
        <begin position="1"/>
        <end position="21"/>
    </location>
</feature>
<dbReference type="AlphaFoldDB" id="A0A328D1D4"/>
<reference evidence="2 3" key="1">
    <citation type="submission" date="2018-06" db="EMBL/GenBank/DDBJ databases">
        <title>The Genome of Cuscuta australis (Dodder) Provides Insight into the Evolution of Plant Parasitism.</title>
        <authorList>
            <person name="Liu H."/>
        </authorList>
    </citation>
    <scope>NUCLEOTIDE SEQUENCE [LARGE SCALE GENOMIC DNA]</scope>
    <source>
        <strain evidence="3">cv. Yunnan</strain>
        <tissue evidence="2">Vines</tissue>
    </source>
</reference>
<protein>
    <submittedName>
        <fullName evidence="2">Uncharacterized protein</fullName>
    </submittedName>
</protein>
<accession>A0A328D1D4</accession>
<dbReference type="Proteomes" id="UP000249390">
    <property type="component" value="Unassembled WGS sequence"/>
</dbReference>